<dbReference type="AlphaFoldDB" id="A0A6L9MS49"/>
<name>A0A6L9MS49_9ALTE</name>
<feature type="region of interest" description="Disordered" evidence="1">
    <location>
        <begin position="82"/>
        <end position="104"/>
    </location>
</feature>
<gene>
    <name evidence="2" type="ORF">GTW09_05765</name>
</gene>
<dbReference type="RefSeq" id="WP_163110803.1">
    <property type="nucleotide sequence ID" value="NZ_JAAAWP010000003.1"/>
</dbReference>
<sequence>MTERKLINELTNVCEALKTQGNGFMWLTHQGHWRSPDVVAVFTTERQRNNALSDGWDEAFITQVTIALESIKSTPNSIRFDSEEACDKQSQGDWEKHLSKPLYH</sequence>
<keyword evidence="3" id="KW-1185">Reference proteome</keyword>
<evidence type="ECO:0000256" key="1">
    <source>
        <dbReference type="SAM" id="MobiDB-lite"/>
    </source>
</evidence>
<comment type="caution">
    <text evidence="2">The sequence shown here is derived from an EMBL/GenBank/DDBJ whole genome shotgun (WGS) entry which is preliminary data.</text>
</comment>
<accession>A0A6L9MS49</accession>
<dbReference type="EMBL" id="JAAAWP010000003">
    <property type="protein sequence ID" value="NDW21018.1"/>
    <property type="molecule type" value="Genomic_DNA"/>
</dbReference>
<reference evidence="2 3" key="1">
    <citation type="submission" date="2020-01" db="EMBL/GenBank/DDBJ databases">
        <title>Genomes of bacteria type strains.</title>
        <authorList>
            <person name="Chen J."/>
            <person name="Zhu S."/>
            <person name="Yang J."/>
        </authorList>
    </citation>
    <scope>NUCLEOTIDE SEQUENCE [LARGE SCALE GENOMIC DNA]</scope>
    <source>
        <strain evidence="2 3">LMG 22958</strain>
    </source>
</reference>
<organism evidence="2 3">
    <name type="scientific">Alteromonas hispanica</name>
    <dbReference type="NCBI Taxonomy" id="315421"/>
    <lineage>
        <taxon>Bacteria</taxon>
        <taxon>Pseudomonadati</taxon>
        <taxon>Pseudomonadota</taxon>
        <taxon>Gammaproteobacteria</taxon>
        <taxon>Alteromonadales</taxon>
        <taxon>Alteromonadaceae</taxon>
        <taxon>Alteromonas/Salinimonas group</taxon>
        <taxon>Alteromonas</taxon>
    </lineage>
</organism>
<evidence type="ECO:0000313" key="2">
    <source>
        <dbReference type="EMBL" id="NDW21018.1"/>
    </source>
</evidence>
<proteinExistence type="predicted"/>
<dbReference type="Proteomes" id="UP000478837">
    <property type="component" value="Unassembled WGS sequence"/>
</dbReference>
<evidence type="ECO:0000313" key="3">
    <source>
        <dbReference type="Proteomes" id="UP000478837"/>
    </source>
</evidence>
<protein>
    <submittedName>
        <fullName evidence="2">Uncharacterized protein</fullName>
    </submittedName>
</protein>